<dbReference type="SMART" id="SM01019">
    <property type="entry name" value="B3"/>
    <property type="match status" value="2"/>
</dbReference>
<dbReference type="SUPFAM" id="SSF101936">
    <property type="entry name" value="DNA-binding pseudobarrel domain"/>
    <property type="match status" value="1"/>
</dbReference>
<dbReference type="EMBL" id="JAUIZM010000007">
    <property type="protein sequence ID" value="KAK1374596.1"/>
    <property type="molecule type" value="Genomic_DNA"/>
</dbReference>
<evidence type="ECO:0000256" key="6">
    <source>
        <dbReference type="SAM" id="MobiDB-lite"/>
    </source>
</evidence>
<dbReference type="PANTHER" id="PTHR31920:SF51">
    <property type="entry name" value="BINDING PROTEIN, PUTATIVE-RELATED"/>
    <property type="match status" value="1"/>
</dbReference>
<dbReference type="InterPro" id="IPR050655">
    <property type="entry name" value="Plant_B3_domain"/>
</dbReference>
<sequence length="399" mass="45389">MANDQTELGMICLISGSDYEKGQLRLASPFYCECGDTLPEKLVLHVISGPIWEAKFTLGSLYIEGLKSMMSYYVIKPYHMVVLYYVGGAEFNVRIYTPHAVEMKYPTTNYDSQSDVIYSSLEEEKLCSTYHFNAVHNFVGVYNLHIESEQFVTNKVDGDALFGKTWFDFVEAAKIVNGDLLALYKTASPFKFKVSVFDKKTVCDEFLGGGVSVSSSYANFFKVMTSECLAKGELQLPRVFKKNYGHTLGEILHLDLGGGYSTKFKYCSVRKKIHGLIHFIGKYDIQDGYVLFFNYLGNSTFALSVYDRQCMNHFRDIVGYLRFEEFMNPPYDTNVVVLSDDSEDSVSEDSDEEMDHSLDVSSQTEEDNEDVVENEMMDFNVVLKKSHIHQRCHGAVIFL</sequence>
<dbReference type="PANTHER" id="PTHR31920">
    <property type="entry name" value="B3 DOMAIN-CONTAINING"/>
    <property type="match status" value="1"/>
</dbReference>
<evidence type="ECO:0000259" key="7">
    <source>
        <dbReference type="SMART" id="SM01019"/>
    </source>
</evidence>
<evidence type="ECO:0000256" key="2">
    <source>
        <dbReference type="ARBA" id="ARBA00023015"/>
    </source>
</evidence>
<feature type="domain" description="TF-B3" evidence="7">
    <location>
        <begin position="220"/>
        <end position="309"/>
    </location>
</feature>
<reference evidence="8" key="2">
    <citation type="submission" date="2023-05" db="EMBL/GenBank/DDBJ databases">
        <authorList>
            <person name="Schelkunov M.I."/>
        </authorList>
    </citation>
    <scope>NUCLEOTIDE SEQUENCE</scope>
    <source>
        <strain evidence="8">Hsosn_3</strain>
        <tissue evidence="8">Leaf</tissue>
    </source>
</reference>
<dbReference type="GO" id="GO:0005634">
    <property type="term" value="C:nucleus"/>
    <property type="evidence" value="ECO:0007669"/>
    <property type="project" value="UniProtKB-SubCell"/>
</dbReference>
<dbReference type="Gene3D" id="2.40.330.10">
    <property type="entry name" value="DNA-binding pseudobarrel domain"/>
    <property type="match status" value="1"/>
</dbReference>
<feature type="domain" description="TF-B3" evidence="7">
    <location>
        <begin position="9"/>
        <end position="99"/>
    </location>
</feature>
<protein>
    <recommendedName>
        <fullName evidence="7">TF-B3 domain-containing protein</fullName>
    </recommendedName>
</protein>
<organism evidence="8 9">
    <name type="scientific">Heracleum sosnowskyi</name>
    <dbReference type="NCBI Taxonomy" id="360622"/>
    <lineage>
        <taxon>Eukaryota</taxon>
        <taxon>Viridiplantae</taxon>
        <taxon>Streptophyta</taxon>
        <taxon>Embryophyta</taxon>
        <taxon>Tracheophyta</taxon>
        <taxon>Spermatophyta</taxon>
        <taxon>Magnoliopsida</taxon>
        <taxon>eudicotyledons</taxon>
        <taxon>Gunneridae</taxon>
        <taxon>Pentapetalae</taxon>
        <taxon>asterids</taxon>
        <taxon>campanulids</taxon>
        <taxon>Apiales</taxon>
        <taxon>Apiaceae</taxon>
        <taxon>Apioideae</taxon>
        <taxon>apioid superclade</taxon>
        <taxon>Tordylieae</taxon>
        <taxon>Tordyliinae</taxon>
        <taxon>Heracleum</taxon>
    </lineage>
</organism>
<keyword evidence="3" id="KW-0238">DNA-binding</keyword>
<name>A0AAD8MIH0_9APIA</name>
<comment type="subcellular location">
    <subcellularLocation>
        <location evidence="1">Nucleus</location>
    </subcellularLocation>
</comment>
<comment type="caution">
    <text evidence="8">The sequence shown here is derived from an EMBL/GenBank/DDBJ whole genome shotgun (WGS) entry which is preliminary data.</text>
</comment>
<evidence type="ECO:0000256" key="5">
    <source>
        <dbReference type="ARBA" id="ARBA00023242"/>
    </source>
</evidence>
<evidence type="ECO:0000256" key="4">
    <source>
        <dbReference type="ARBA" id="ARBA00023163"/>
    </source>
</evidence>
<dbReference type="GO" id="GO:0003677">
    <property type="term" value="F:DNA binding"/>
    <property type="evidence" value="ECO:0007669"/>
    <property type="project" value="UniProtKB-KW"/>
</dbReference>
<feature type="compositionally biased region" description="Acidic residues" evidence="6">
    <location>
        <begin position="342"/>
        <end position="354"/>
    </location>
</feature>
<evidence type="ECO:0000313" key="8">
    <source>
        <dbReference type="EMBL" id="KAK1374596.1"/>
    </source>
</evidence>
<dbReference type="AlphaFoldDB" id="A0AAD8MIH0"/>
<dbReference type="InterPro" id="IPR003340">
    <property type="entry name" value="B3_DNA-bd"/>
</dbReference>
<evidence type="ECO:0000313" key="9">
    <source>
        <dbReference type="Proteomes" id="UP001237642"/>
    </source>
</evidence>
<accession>A0AAD8MIH0</accession>
<keyword evidence="2" id="KW-0805">Transcription regulation</keyword>
<keyword evidence="5" id="KW-0539">Nucleus</keyword>
<keyword evidence="9" id="KW-1185">Reference proteome</keyword>
<gene>
    <name evidence="8" type="ORF">POM88_030789</name>
</gene>
<proteinExistence type="predicted"/>
<dbReference type="Proteomes" id="UP001237642">
    <property type="component" value="Unassembled WGS sequence"/>
</dbReference>
<feature type="region of interest" description="Disordered" evidence="6">
    <location>
        <begin position="342"/>
        <end position="369"/>
    </location>
</feature>
<evidence type="ECO:0000256" key="3">
    <source>
        <dbReference type="ARBA" id="ARBA00023125"/>
    </source>
</evidence>
<keyword evidence="4" id="KW-0804">Transcription</keyword>
<dbReference type="InterPro" id="IPR015300">
    <property type="entry name" value="DNA-bd_pseudobarrel_sf"/>
</dbReference>
<reference evidence="8" key="1">
    <citation type="submission" date="2023-02" db="EMBL/GenBank/DDBJ databases">
        <title>Genome of toxic invasive species Heracleum sosnowskyi carries increased number of genes despite the absence of recent whole-genome duplications.</title>
        <authorList>
            <person name="Schelkunov M."/>
            <person name="Shtratnikova V."/>
            <person name="Makarenko M."/>
            <person name="Klepikova A."/>
            <person name="Omelchenko D."/>
            <person name="Novikova G."/>
            <person name="Obukhova E."/>
            <person name="Bogdanov V."/>
            <person name="Penin A."/>
            <person name="Logacheva M."/>
        </authorList>
    </citation>
    <scope>NUCLEOTIDE SEQUENCE</scope>
    <source>
        <strain evidence="8">Hsosn_3</strain>
        <tissue evidence="8">Leaf</tissue>
    </source>
</reference>
<evidence type="ECO:0000256" key="1">
    <source>
        <dbReference type="ARBA" id="ARBA00004123"/>
    </source>
</evidence>